<dbReference type="Proteomes" id="UP000242715">
    <property type="component" value="Unassembled WGS sequence"/>
</dbReference>
<dbReference type="EMBL" id="DF974539">
    <property type="protein sequence ID" value="GAU49265.1"/>
    <property type="molecule type" value="Genomic_DNA"/>
</dbReference>
<gene>
    <name evidence="1" type="ORF">TSUD_176260</name>
</gene>
<keyword evidence="2" id="KW-1185">Reference proteome</keyword>
<evidence type="ECO:0000313" key="1">
    <source>
        <dbReference type="EMBL" id="GAU49265.1"/>
    </source>
</evidence>
<reference evidence="2" key="1">
    <citation type="journal article" date="2017" name="Front. Plant Sci.">
        <title>Climate Clever Clovers: New Paradigm to Reduce the Environmental Footprint of Ruminants by Breeding Low Methanogenic Forages Utilizing Haplotype Variation.</title>
        <authorList>
            <person name="Kaur P."/>
            <person name="Appels R."/>
            <person name="Bayer P.E."/>
            <person name="Keeble-Gagnere G."/>
            <person name="Wang J."/>
            <person name="Hirakawa H."/>
            <person name="Shirasawa K."/>
            <person name="Vercoe P."/>
            <person name="Stefanova K."/>
            <person name="Durmic Z."/>
            <person name="Nichols P."/>
            <person name="Revell C."/>
            <person name="Isobe S.N."/>
            <person name="Edwards D."/>
            <person name="Erskine W."/>
        </authorList>
    </citation>
    <scope>NUCLEOTIDE SEQUENCE [LARGE SCALE GENOMIC DNA]</scope>
    <source>
        <strain evidence="2">cv. Daliak</strain>
    </source>
</reference>
<protein>
    <submittedName>
        <fullName evidence="1">Uncharacterized protein</fullName>
    </submittedName>
</protein>
<accession>A0A2Z6PH87</accession>
<name>A0A2Z6PH87_TRISU</name>
<proteinExistence type="predicted"/>
<organism evidence="1 2">
    <name type="scientific">Trifolium subterraneum</name>
    <name type="common">Subterranean clover</name>
    <dbReference type="NCBI Taxonomy" id="3900"/>
    <lineage>
        <taxon>Eukaryota</taxon>
        <taxon>Viridiplantae</taxon>
        <taxon>Streptophyta</taxon>
        <taxon>Embryophyta</taxon>
        <taxon>Tracheophyta</taxon>
        <taxon>Spermatophyta</taxon>
        <taxon>Magnoliopsida</taxon>
        <taxon>eudicotyledons</taxon>
        <taxon>Gunneridae</taxon>
        <taxon>Pentapetalae</taxon>
        <taxon>rosids</taxon>
        <taxon>fabids</taxon>
        <taxon>Fabales</taxon>
        <taxon>Fabaceae</taxon>
        <taxon>Papilionoideae</taxon>
        <taxon>50 kb inversion clade</taxon>
        <taxon>NPAAA clade</taxon>
        <taxon>Hologalegina</taxon>
        <taxon>IRL clade</taxon>
        <taxon>Trifolieae</taxon>
        <taxon>Trifolium</taxon>
    </lineage>
</organism>
<dbReference type="AlphaFoldDB" id="A0A2Z6PH87"/>
<sequence>MCFSFLFCGLIVLFRRLSFRRCALVIYVPSFSVFDVGTCVFLVVDGVSGVADLLHSNGGPDSTVMVRGCCGGHDNGCCCEVVVVCDESEMIGCGGDVLTWRCWMWRRQYVVDVVCDWLLTVRDSLTAFKSVEICWILFLVPVDSQIC</sequence>
<evidence type="ECO:0000313" key="2">
    <source>
        <dbReference type="Proteomes" id="UP000242715"/>
    </source>
</evidence>